<dbReference type="PANTHER" id="PTHR43464:SF19">
    <property type="entry name" value="UBIQUINONE BIOSYNTHESIS O-METHYLTRANSFERASE, MITOCHONDRIAL"/>
    <property type="match status" value="1"/>
</dbReference>
<protein>
    <submittedName>
        <fullName evidence="5">SAM-dependent methyltransferase</fullName>
    </submittedName>
</protein>
<sequence>MSGSSLPGPAENLWDAAVRRDPQHAHHHAERWQRLEAAGQDIHGEARLLDAMAGRGARVLDAGCGSGRLGGYLARAGHTVTGVDLDPHLIEVARAEHPGARWEVGNLAALDLPERFDLIACAGNVLTFLSAAERRPALARLAAHLAPEGRLVVGFGLDRGYAAGDFMADAAAGGLRLSQRFGTWDLLPAHDDFLVGILTRA</sequence>
<evidence type="ECO:0000256" key="2">
    <source>
        <dbReference type="ARBA" id="ARBA00022679"/>
    </source>
</evidence>
<dbReference type="RefSeq" id="WP_089065033.1">
    <property type="nucleotide sequence ID" value="NZ_CP022316.1"/>
</dbReference>
<gene>
    <name evidence="5" type="ORF">CFK39_08020</name>
</gene>
<keyword evidence="6" id="KW-1185">Reference proteome</keyword>
<dbReference type="GO" id="GO:0008168">
    <property type="term" value="F:methyltransferase activity"/>
    <property type="evidence" value="ECO:0007669"/>
    <property type="project" value="UniProtKB-KW"/>
</dbReference>
<dbReference type="KEGG" id="brv:CFK39_08020"/>
<evidence type="ECO:0000256" key="1">
    <source>
        <dbReference type="ARBA" id="ARBA00022603"/>
    </source>
</evidence>
<proteinExistence type="predicted"/>
<name>A0A220UD05_9MICO</name>
<dbReference type="InterPro" id="IPR029063">
    <property type="entry name" value="SAM-dependent_MTases_sf"/>
</dbReference>
<dbReference type="CDD" id="cd02440">
    <property type="entry name" value="AdoMet_MTases"/>
    <property type="match status" value="1"/>
</dbReference>
<accession>A0A220UD05</accession>
<dbReference type="InterPro" id="IPR041698">
    <property type="entry name" value="Methyltransf_25"/>
</dbReference>
<dbReference type="EMBL" id="CP022316">
    <property type="protein sequence ID" value="ASK65792.1"/>
    <property type="molecule type" value="Genomic_DNA"/>
</dbReference>
<evidence type="ECO:0000256" key="3">
    <source>
        <dbReference type="ARBA" id="ARBA00022691"/>
    </source>
</evidence>
<dbReference type="Gene3D" id="3.40.50.150">
    <property type="entry name" value="Vaccinia Virus protein VP39"/>
    <property type="match status" value="1"/>
</dbReference>
<keyword evidence="3" id="KW-0949">S-adenosyl-L-methionine</keyword>
<dbReference type="AlphaFoldDB" id="A0A220UD05"/>
<dbReference type="Proteomes" id="UP000198398">
    <property type="component" value="Chromosome"/>
</dbReference>
<evidence type="ECO:0000313" key="5">
    <source>
        <dbReference type="EMBL" id="ASK65792.1"/>
    </source>
</evidence>
<dbReference type="OrthoDB" id="7062303at2"/>
<dbReference type="SUPFAM" id="SSF53335">
    <property type="entry name" value="S-adenosyl-L-methionine-dependent methyltransferases"/>
    <property type="match status" value="1"/>
</dbReference>
<feature type="domain" description="Methyltransferase" evidence="4">
    <location>
        <begin position="59"/>
        <end position="149"/>
    </location>
</feature>
<keyword evidence="2 5" id="KW-0808">Transferase</keyword>
<dbReference type="PANTHER" id="PTHR43464">
    <property type="entry name" value="METHYLTRANSFERASE"/>
    <property type="match status" value="1"/>
</dbReference>
<evidence type="ECO:0000259" key="4">
    <source>
        <dbReference type="Pfam" id="PF13649"/>
    </source>
</evidence>
<dbReference type="Pfam" id="PF13649">
    <property type="entry name" value="Methyltransf_25"/>
    <property type="match status" value="1"/>
</dbReference>
<keyword evidence="1 5" id="KW-0489">Methyltransferase</keyword>
<organism evidence="5 6">
    <name type="scientific">Brachybacterium avium</name>
    <dbReference type="NCBI Taxonomy" id="2017485"/>
    <lineage>
        <taxon>Bacteria</taxon>
        <taxon>Bacillati</taxon>
        <taxon>Actinomycetota</taxon>
        <taxon>Actinomycetes</taxon>
        <taxon>Micrococcales</taxon>
        <taxon>Dermabacteraceae</taxon>
        <taxon>Brachybacterium</taxon>
    </lineage>
</organism>
<evidence type="ECO:0000313" key="6">
    <source>
        <dbReference type="Proteomes" id="UP000198398"/>
    </source>
</evidence>
<reference evidence="6" key="1">
    <citation type="submission" date="2017-07" db="EMBL/GenBank/DDBJ databases">
        <title>Brachybacterium sp. VR2415.</title>
        <authorList>
            <person name="Tak E.J."/>
            <person name="Bae J.-W."/>
        </authorList>
    </citation>
    <scope>NUCLEOTIDE SEQUENCE [LARGE SCALE GENOMIC DNA]</scope>
    <source>
        <strain evidence="6">VR2415</strain>
    </source>
</reference>
<dbReference type="GO" id="GO:0032259">
    <property type="term" value="P:methylation"/>
    <property type="evidence" value="ECO:0007669"/>
    <property type="project" value="UniProtKB-KW"/>
</dbReference>